<dbReference type="EMBL" id="VMNH01000016">
    <property type="protein sequence ID" value="TVO72521.1"/>
    <property type="molecule type" value="Genomic_DNA"/>
</dbReference>
<reference evidence="1 2" key="1">
    <citation type="submission" date="2019-07" db="EMBL/GenBank/DDBJ databases">
        <title>The pathways for chlorine oxyanion respiration interact through the shared metabolite chlorate.</title>
        <authorList>
            <person name="Barnum T.P."/>
            <person name="Cheng Y."/>
            <person name="Hill K.A."/>
            <person name="Lucas L.N."/>
            <person name="Carlson H.K."/>
            <person name="Coates J.D."/>
        </authorList>
    </citation>
    <scope>NUCLEOTIDE SEQUENCE [LARGE SCALE GENOMIC DNA]</scope>
    <source>
        <strain evidence="1 2">BK-1</strain>
    </source>
</reference>
<protein>
    <submittedName>
        <fullName evidence="1">Uncharacterized protein</fullName>
    </submittedName>
</protein>
<evidence type="ECO:0000313" key="1">
    <source>
        <dbReference type="EMBL" id="TVO72521.1"/>
    </source>
</evidence>
<dbReference type="RefSeq" id="WP_144359525.1">
    <property type="nucleotide sequence ID" value="NZ_VMNH01000016.1"/>
</dbReference>
<dbReference type="AlphaFoldDB" id="A0A557S540"/>
<keyword evidence="2" id="KW-1185">Reference proteome</keyword>
<sequence>MGMLDRWFGGMKHYPPLAADSQAKHYLDEISPALEGLVGDVKDPLEVVPSDHEAFVFIGKPPKRFGLAWIHDGKVSSFQSLVEERHLSAAKSEQLLDELRGAYQHALDAPRYSATVGNRKITITPSMKLEQEVHEIISHTK</sequence>
<dbReference type="Proteomes" id="UP000316649">
    <property type="component" value="Unassembled WGS sequence"/>
</dbReference>
<name>A0A557S540_9GAMM</name>
<proteinExistence type="predicted"/>
<gene>
    <name evidence="1" type="ORF">FHP88_13100</name>
</gene>
<organism evidence="1 2">
    <name type="scientific">Sedimenticola selenatireducens</name>
    <dbReference type="NCBI Taxonomy" id="191960"/>
    <lineage>
        <taxon>Bacteria</taxon>
        <taxon>Pseudomonadati</taxon>
        <taxon>Pseudomonadota</taxon>
        <taxon>Gammaproteobacteria</taxon>
        <taxon>Chromatiales</taxon>
        <taxon>Sedimenticolaceae</taxon>
        <taxon>Sedimenticola</taxon>
    </lineage>
</organism>
<accession>A0A557S540</accession>
<comment type="caution">
    <text evidence="1">The sequence shown here is derived from an EMBL/GenBank/DDBJ whole genome shotgun (WGS) entry which is preliminary data.</text>
</comment>
<evidence type="ECO:0000313" key="2">
    <source>
        <dbReference type="Proteomes" id="UP000316649"/>
    </source>
</evidence>
<dbReference type="OrthoDB" id="8899715at2"/>